<comment type="caution">
    <text evidence="1">The sequence shown here is derived from an EMBL/GenBank/DDBJ whole genome shotgun (WGS) entry which is preliminary data.</text>
</comment>
<protein>
    <submittedName>
        <fullName evidence="1">Uncharacterized protein</fullName>
    </submittedName>
</protein>
<dbReference type="EMBL" id="JABXWD010000019">
    <property type="protein sequence ID" value="MBV6340355.1"/>
    <property type="molecule type" value="Genomic_DNA"/>
</dbReference>
<accession>A0ABS6RUP6</accession>
<dbReference type="Proteomes" id="UP001196980">
    <property type="component" value="Unassembled WGS sequence"/>
</dbReference>
<sequence>MTKETDPSATIEAAKKMMVESNDPMLKFVGNNGELIVNVVKEFFNGFKQASAALQTQQSTTQKQTPTPPPFYGTLKALNFKYDQAWQSQARAWEAYIAMSPHGQVDISIPTPTQYSVQPGAPTLADQAGAKNLKDLERLSRVLDGQSQARPPTTATPQTFSGLTDEETARLEEFRKNGGDPLADKIKKPAPIQETEVELTMEQNMALISEKLGLLTNLFNSLEDDKIREYGRNPDKAIEELDRQIQKPIVAFMLGPYKPVIKEVGINEFKQAFEKDCSAKLGLLTEDEKTTFLVKLDAWRQRL</sequence>
<dbReference type="RefSeq" id="WP_218250975.1">
    <property type="nucleotide sequence ID" value="NZ_JABXWD010000019.1"/>
</dbReference>
<organism evidence="1 2">
    <name type="scientific">Candidatus Magnetobacterium casense</name>
    <dbReference type="NCBI Taxonomy" id="1455061"/>
    <lineage>
        <taxon>Bacteria</taxon>
        <taxon>Pseudomonadati</taxon>
        <taxon>Nitrospirota</taxon>
        <taxon>Thermodesulfovibrionia</taxon>
        <taxon>Thermodesulfovibrionales</taxon>
        <taxon>Candidatus Magnetobacteriaceae</taxon>
        <taxon>Candidatus Magnetobacterium</taxon>
    </lineage>
</organism>
<gene>
    <name evidence="1" type="ORF">HWQ67_02035</name>
</gene>
<evidence type="ECO:0000313" key="1">
    <source>
        <dbReference type="EMBL" id="MBV6340355.1"/>
    </source>
</evidence>
<name>A0ABS6RUP6_9BACT</name>
<evidence type="ECO:0000313" key="2">
    <source>
        <dbReference type="Proteomes" id="UP001196980"/>
    </source>
</evidence>
<proteinExistence type="predicted"/>
<reference evidence="1 2" key="1">
    <citation type="journal article" date="2020" name="J Geophys Res Biogeosci">
        <title>Magnetotaxis as an Adaptation to Enable Bacterial Shuttling of Microbial Sulfur and Sulfur Cycling Across Aquatic Oxic#Anoxic Interfaces.</title>
        <authorList>
            <person name="Li J."/>
            <person name="Liu P."/>
            <person name="Wang J."/>
            <person name="Roberts A.P."/>
            <person name="Pan Y."/>
        </authorList>
    </citation>
    <scope>NUCLEOTIDE SEQUENCE [LARGE SCALE GENOMIC DNA]</scope>
    <source>
        <strain evidence="1 2">MYR-1_YQ</strain>
    </source>
</reference>
<keyword evidence="2" id="KW-1185">Reference proteome</keyword>